<dbReference type="Proteomes" id="UP000050940">
    <property type="component" value="Unassembled WGS sequence"/>
</dbReference>
<evidence type="ECO:0000313" key="2">
    <source>
        <dbReference type="EMBL" id="KRG88202.1"/>
    </source>
</evidence>
<evidence type="ECO:0000256" key="1">
    <source>
        <dbReference type="SAM" id="Phobius"/>
    </source>
</evidence>
<keyword evidence="3" id="KW-1185">Reference proteome</keyword>
<comment type="caution">
    <text evidence="2">The sequence shown here is derived from an EMBL/GenBank/DDBJ whole genome shotgun (WGS) entry which is preliminary data.</text>
</comment>
<reference evidence="2 3" key="1">
    <citation type="submission" date="2015-05" db="EMBL/GenBank/DDBJ databases">
        <title>Genome sequencing and analysis of members of genus Stenotrophomonas.</title>
        <authorList>
            <person name="Patil P.P."/>
            <person name="Midha S."/>
            <person name="Patil P.B."/>
        </authorList>
    </citation>
    <scope>NUCLEOTIDE SEQUENCE [LARGE SCALE GENOMIC DNA]</scope>
    <source>
        <strain evidence="2 3">JCM 16244</strain>
    </source>
</reference>
<dbReference type="AlphaFoldDB" id="A0A0R0ED90"/>
<feature type="transmembrane region" description="Helical" evidence="1">
    <location>
        <begin position="97"/>
        <end position="121"/>
    </location>
</feature>
<gene>
    <name evidence="2" type="ORF">ABB34_01105</name>
</gene>
<dbReference type="PATRIC" id="fig|659018.3.peg.2458"/>
<sequence length="131" mass="13955">MAICKSCGVEQAGIMSDLCSKCIEALPRPVTPAQPHATEATAGDGALTTEGDYAALIGQAIIWLSIVGAAICIFLFGQYELPDGPYSTKKVWNTTLIGFYVASGLNGVFFGFLLSKIGSVLKHLERLRDSR</sequence>
<evidence type="ECO:0000313" key="3">
    <source>
        <dbReference type="Proteomes" id="UP000050940"/>
    </source>
</evidence>
<accession>A0A0R0ED90</accession>
<keyword evidence="1" id="KW-0472">Membrane</keyword>
<keyword evidence="1" id="KW-0812">Transmembrane</keyword>
<keyword evidence="1" id="KW-1133">Transmembrane helix</keyword>
<feature type="transmembrane region" description="Helical" evidence="1">
    <location>
        <begin position="53"/>
        <end position="77"/>
    </location>
</feature>
<organism evidence="2 3">
    <name type="scientific">Stenotrophomonas daejeonensis</name>
    <dbReference type="NCBI Taxonomy" id="659018"/>
    <lineage>
        <taxon>Bacteria</taxon>
        <taxon>Pseudomonadati</taxon>
        <taxon>Pseudomonadota</taxon>
        <taxon>Gammaproteobacteria</taxon>
        <taxon>Lysobacterales</taxon>
        <taxon>Lysobacteraceae</taxon>
        <taxon>Stenotrophomonas</taxon>
    </lineage>
</organism>
<protein>
    <submittedName>
        <fullName evidence="2">Uncharacterized protein</fullName>
    </submittedName>
</protein>
<name>A0A0R0ED90_9GAMM</name>
<dbReference type="EMBL" id="LDJP01000007">
    <property type="protein sequence ID" value="KRG88202.1"/>
    <property type="molecule type" value="Genomic_DNA"/>
</dbReference>
<proteinExistence type="predicted"/>